<dbReference type="InterPro" id="IPR002052">
    <property type="entry name" value="DNA_methylase_N6_adenine_CS"/>
</dbReference>
<keyword evidence="3" id="KW-0808">Transferase</keyword>
<dbReference type="GO" id="GO:0003677">
    <property type="term" value="F:DNA binding"/>
    <property type="evidence" value="ECO:0007669"/>
    <property type="project" value="InterPro"/>
</dbReference>
<dbReference type="GO" id="GO:0032259">
    <property type="term" value="P:methylation"/>
    <property type="evidence" value="ECO:0007669"/>
    <property type="project" value="UniProtKB-KW"/>
</dbReference>
<evidence type="ECO:0000259" key="4">
    <source>
        <dbReference type="Pfam" id="PF01555"/>
    </source>
</evidence>
<dbReference type="GO" id="GO:0008170">
    <property type="term" value="F:N-methyltransferase activity"/>
    <property type="evidence" value="ECO:0007669"/>
    <property type="project" value="InterPro"/>
</dbReference>
<dbReference type="Gene3D" id="3.40.50.150">
    <property type="entry name" value="Vaccinia Virus protein VP39"/>
    <property type="match status" value="1"/>
</dbReference>
<dbReference type="SUPFAM" id="SSF53335">
    <property type="entry name" value="S-adenosyl-L-methionine-dependent methyltransferases"/>
    <property type="match status" value="1"/>
</dbReference>
<organism evidence="5">
    <name type="scientific">marine sediment metagenome</name>
    <dbReference type="NCBI Taxonomy" id="412755"/>
    <lineage>
        <taxon>unclassified sequences</taxon>
        <taxon>metagenomes</taxon>
        <taxon>ecological metagenomes</taxon>
    </lineage>
</organism>
<evidence type="ECO:0000313" key="5">
    <source>
        <dbReference type="EMBL" id="KKL85740.1"/>
    </source>
</evidence>
<dbReference type="PROSITE" id="PS00092">
    <property type="entry name" value="N6_MTASE"/>
    <property type="match status" value="1"/>
</dbReference>
<comment type="caution">
    <text evidence="5">The sequence shown here is derived from an EMBL/GenBank/DDBJ whole genome shotgun (WGS) entry which is preliminary data.</text>
</comment>
<dbReference type="InterPro" id="IPR001091">
    <property type="entry name" value="RM_Methyltransferase"/>
</dbReference>
<dbReference type="AlphaFoldDB" id="A0A0F9HVR0"/>
<dbReference type="PANTHER" id="PTHR13370">
    <property type="entry name" value="RNA METHYLASE-RELATED"/>
    <property type="match status" value="1"/>
</dbReference>
<dbReference type="EMBL" id="LAZR01021325">
    <property type="protein sequence ID" value="KKL85740.1"/>
    <property type="molecule type" value="Genomic_DNA"/>
</dbReference>
<protein>
    <recommendedName>
        <fullName evidence="4">DNA methylase N-4/N-6 domain-containing protein</fullName>
    </recommendedName>
</protein>
<dbReference type="InterPro" id="IPR029063">
    <property type="entry name" value="SAM-dependent_MTases_sf"/>
</dbReference>
<keyword evidence="2" id="KW-0489">Methyltransferase</keyword>
<evidence type="ECO:0000256" key="2">
    <source>
        <dbReference type="ARBA" id="ARBA00022603"/>
    </source>
</evidence>
<reference evidence="5" key="1">
    <citation type="journal article" date="2015" name="Nature">
        <title>Complex archaea that bridge the gap between prokaryotes and eukaryotes.</title>
        <authorList>
            <person name="Spang A."/>
            <person name="Saw J.H."/>
            <person name="Jorgensen S.L."/>
            <person name="Zaremba-Niedzwiedzka K."/>
            <person name="Martijn J."/>
            <person name="Lind A.E."/>
            <person name="van Eijk R."/>
            <person name="Schleper C."/>
            <person name="Guy L."/>
            <person name="Ettema T.J."/>
        </authorList>
    </citation>
    <scope>NUCLEOTIDE SEQUENCE</scope>
</reference>
<name>A0A0F9HVR0_9ZZZZ</name>
<feature type="domain" description="DNA methylase N-4/N-6" evidence="4">
    <location>
        <begin position="120"/>
        <end position="231"/>
    </location>
</feature>
<sequence length="266" mass="30134">MSYIVKLADLPPKLESLDLILDKIVEGDCLELMRRMPSGVVDAVITDPPYNVGYHYETYTDSLKDEDYQELLRQTIAPPSVVIHYPEDMFVVSLAIGELPEKCVAWVYNANTPRQWRMVSWFGIEPDFSLVRQPYKNQLDARIKKLVAAGSLGRSLYDWWDVQQVKNVSEEKTDHPCQIPLEVMENVVGVTPAKLIFDPFLGSGTTAVAAKKLGRHFIGCEINADYCKIAERRLLELDAQPKLFNPQEAVAEQRPLIAPAEAGWRE</sequence>
<evidence type="ECO:0000256" key="1">
    <source>
        <dbReference type="ARBA" id="ARBA00006594"/>
    </source>
</evidence>
<dbReference type="PRINTS" id="PR00508">
    <property type="entry name" value="S21N4MTFRASE"/>
</dbReference>
<evidence type="ECO:0000256" key="3">
    <source>
        <dbReference type="ARBA" id="ARBA00022679"/>
    </source>
</evidence>
<dbReference type="InterPro" id="IPR002941">
    <property type="entry name" value="DNA_methylase_N4/N6"/>
</dbReference>
<proteinExistence type="inferred from homology"/>
<accession>A0A0F9HVR0</accession>
<dbReference type="Pfam" id="PF01555">
    <property type="entry name" value="N6_N4_Mtase"/>
    <property type="match status" value="1"/>
</dbReference>
<gene>
    <name evidence="5" type="ORF">LCGC14_1951770</name>
</gene>
<comment type="similarity">
    <text evidence="1">Belongs to the N(4)/N(6)-methyltransferase family.</text>
</comment>
<dbReference type="PANTHER" id="PTHR13370:SF3">
    <property type="entry name" value="TRNA (GUANINE(10)-N2)-METHYLTRANSFERASE HOMOLOG"/>
    <property type="match status" value="1"/>
</dbReference>
<dbReference type="GO" id="GO:0005737">
    <property type="term" value="C:cytoplasm"/>
    <property type="evidence" value="ECO:0007669"/>
    <property type="project" value="TreeGrafter"/>
</dbReference>